<keyword evidence="2" id="KW-1185">Reference proteome</keyword>
<gene>
    <name evidence="1" type="ORF">HE1_00774</name>
</gene>
<proteinExistence type="predicted"/>
<sequence length="157" mass="17944">MIASIQNQAIDFLKPGTSLQLYKGKIDSSDAPILSDIENENGFTEQQKITIEVYNAVKNIVFQKNISKDEKIEKILDFAKTTSYLSLLNKNNIKRKISLFLHPDKSKDLFSEEIIEKISEVFKEFHKLFPTHSTNDSTKVSSESDKTTLPLTFLKEL</sequence>
<name>A0A023DZJ4_9PROT</name>
<accession>A0A023DZJ4</accession>
<dbReference type="AlphaFoldDB" id="A0A023DZJ4"/>
<comment type="caution">
    <text evidence="1">The sequence shown here is derived from an EMBL/GenBank/DDBJ whole genome shotgun (WGS) entry which is preliminary data.</text>
</comment>
<reference evidence="1 2" key="1">
    <citation type="journal article" date="2014" name="FEMS Microbiol. Lett.">
        <title>Draft genome sequences of three Holospora species (Holospora obtusa, Holospora undulata, and Holospora elegans), endonuclear symbiotic bacteria of the ciliate Paramecium caudatum.</title>
        <authorList>
            <person name="Dohra H."/>
            <person name="Tanaka K."/>
            <person name="Suzuki T."/>
            <person name="Fujishima M."/>
            <person name="Suzuki H."/>
        </authorList>
    </citation>
    <scope>NUCLEOTIDE SEQUENCE [LARGE SCALE GENOMIC DNA]</scope>
    <source>
        <strain evidence="1 2">E1</strain>
    </source>
</reference>
<protein>
    <submittedName>
        <fullName evidence="1">Uncharacterized protein</fullName>
    </submittedName>
</protein>
<evidence type="ECO:0000313" key="1">
    <source>
        <dbReference type="EMBL" id="GAJ46440.1"/>
    </source>
</evidence>
<dbReference type="Proteomes" id="UP000024842">
    <property type="component" value="Unassembled WGS sequence"/>
</dbReference>
<dbReference type="RefSeq" id="WP_035544939.1">
    <property type="nucleotide sequence ID" value="NZ_BAUP01000095.1"/>
</dbReference>
<evidence type="ECO:0000313" key="2">
    <source>
        <dbReference type="Proteomes" id="UP000024842"/>
    </source>
</evidence>
<dbReference type="EMBL" id="BAUP01000095">
    <property type="protein sequence ID" value="GAJ46440.1"/>
    <property type="molecule type" value="Genomic_DNA"/>
</dbReference>
<organism evidence="1 2">
    <name type="scientific">Holospora elegans E1</name>
    <dbReference type="NCBI Taxonomy" id="1427503"/>
    <lineage>
        <taxon>Bacteria</taxon>
        <taxon>Pseudomonadati</taxon>
        <taxon>Pseudomonadota</taxon>
        <taxon>Alphaproteobacteria</taxon>
        <taxon>Holosporales</taxon>
        <taxon>Holosporaceae</taxon>
        <taxon>Holospora</taxon>
    </lineage>
</organism>